<keyword evidence="2 4" id="KW-1133">Transmembrane helix</keyword>
<feature type="transmembrane region" description="Helical" evidence="4">
    <location>
        <begin position="154"/>
        <end position="171"/>
    </location>
</feature>
<gene>
    <name evidence="6" type="ORF">LEA_14869</name>
</gene>
<feature type="transmembrane region" description="Helical" evidence="4">
    <location>
        <begin position="48"/>
        <end position="69"/>
    </location>
</feature>
<proteinExistence type="predicted"/>
<keyword evidence="1 4" id="KW-0812">Transmembrane</keyword>
<dbReference type="GO" id="GO:0140359">
    <property type="term" value="F:ABC-type transporter activity"/>
    <property type="evidence" value="ECO:0007669"/>
    <property type="project" value="InterPro"/>
</dbReference>
<keyword evidence="6" id="KW-0067">ATP-binding</keyword>
<evidence type="ECO:0000256" key="4">
    <source>
        <dbReference type="SAM" id="Phobius"/>
    </source>
</evidence>
<name>K1TAP6_9ZZZZ</name>
<organism evidence="6">
    <name type="scientific">human gut metagenome</name>
    <dbReference type="NCBI Taxonomy" id="408170"/>
    <lineage>
        <taxon>unclassified sequences</taxon>
        <taxon>metagenomes</taxon>
        <taxon>organismal metagenomes</taxon>
    </lineage>
</organism>
<evidence type="ECO:0000256" key="1">
    <source>
        <dbReference type="ARBA" id="ARBA00022692"/>
    </source>
</evidence>
<comment type="caution">
    <text evidence="6">The sequence shown here is derived from an EMBL/GenBank/DDBJ whole genome shotgun (WGS) entry which is preliminary data.</text>
</comment>
<dbReference type="Gene3D" id="1.20.1560.10">
    <property type="entry name" value="ABC transporter type 1, transmembrane domain"/>
    <property type="match status" value="1"/>
</dbReference>
<dbReference type="PROSITE" id="PS50929">
    <property type="entry name" value="ABC_TM1F"/>
    <property type="match status" value="1"/>
</dbReference>
<dbReference type="InterPro" id="IPR011527">
    <property type="entry name" value="ABC1_TM_dom"/>
</dbReference>
<protein>
    <submittedName>
        <fullName evidence="6">ABC transporter, permease/ATP-binding protein</fullName>
    </submittedName>
</protein>
<evidence type="ECO:0000256" key="2">
    <source>
        <dbReference type="ARBA" id="ARBA00022989"/>
    </source>
</evidence>
<sequence>MLLQAAKKGLLKKSLLFSFLSGLFSAMQFAALFVVIGALVSDNRDGKFIWLSLGIMAVSLIGRIIMTYFSTMEQTETGYCMVAEKRIHIGDRLRYIPMGYFNKNSIGNITAIVTTTLGDVENSAARVLVSVLGGFFNSVALVIVLLIFDWRIGLVAAAGVLIYLAAAELALRKSAALSGVRQHTQESLVESVLEYIQGDGDCQSIWTGTGQHAVYRQCN</sequence>
<dbReference type="GO" id="GO:0005524">
    <property type="term" value="F:ATP binding"/>
    <property type="evidence" value="ECO:0007669"/>
    <property type="project" value="UniProtKB-KW"/>
</dbReference>
<dbReference type="AlphaFoldDB" id="K1TAP6"/>
<evidence type="ECO:0000256" key="3">
    <source>
        <dbReference type="ARBA" id="ARBA00023136"/>
    </source>
</evidence>
<evidence type="ECO:0000259" key="5">
    <source>
        <dbReference type="PROSITE" id="PS50929"/>
    </source>
</evidence>
<dbReference type="GO" id="GO:0016020">
    <property type="term" value="C:membrane"/>
    <property type="evidence" value="ECO:0007669"/>
    <property type="project" value="InterPro"/>
</dbReference>
<dbReference type="Pfam" id="PF00664">
    <property type="entry name" value="ABC_membrane"/>
    <property type="match status" value="1"/>
</dbReference>
<dbReference type="SUPFAM" id="SSF90123">
    <property type="entry name" value="ABC transporter transmembrane region"/>
    <property type="match status" value="1"/>
</dbReference>
<feature type="transmembrane region" description="Helical" evidence="4">
    <location>
        <begin position="127"/>
        <end position="148"/>
    </location>
</feature>
<keyword evidence="3 4" id="KW-0472">Membrane</keyword>
<dbReference type="EMBL" id="AJWY01010135">
    <property type="protein sequence ID" value="EKC56376.1"/>
    <property type="molecule type" value="Genomic_DNA"/>
</dbReference>
<reference evidence="6" key="1">
    <citation type="journal article" date="2013" name="Environ. Microbiol.">
        <title>Microbiota from the distal guts of lean and obese adolescents exhibit partial functional redundancy besides clear differences in community structure.</title>
        <authorList>
            <person name="Ferrer M."/>
            <person name="Ruiz A."/>
            <person name="Lanza F."/>
            <person name="Haange S.B."/>
            <person name="Oberbach A."/>
            <person name="Till H."/>
            <person name="Bargiela R."/>
            <person name="Campoy C."/>
            <person name="Segura M.T."/>
            <person name="Richter M."/>
            <person name="von Bergen M."/>
            <person name="Seifert J."/>
            <person name="Suarez A."/>
        </authorList>
    </citation>
    <scope>NUCLEOTIDE SEQUENCE</scope>
</reference>
<feature type="domain" description="ABC transmembrane type-1" evidence="5">
    <location>
        <begin position="14"/>
        <end position="198"/>
    </location>
</feature>
<evidence type="ECO:0000313" key="6">
    <source>
        <dbReference type="EMBL" id="EKC56376.1"/>
    </source>
</evidence>
<accession>K1TAP6</accession>
<dbReference type="InterPro" id="IPR036640">
    <property type="entry name" value="ABC1_TM_sf"/>
</dbReference>
<feature type="transmembrane region" description="Helical" evidence="4">
    <location>
        <begin position="15"/>
        <end position="36"/>
    </location>
</feature>
<keyword evidence="6" id="KW-0547">Nucleotide-binding</keyword>